<dbReference type="Gene3D" id="3.40.30.10">
    <property type="entry name" value="Glutaredoxin"/>
    <property type="match status" value="1"/>
</dbReference>
<dbReference type="InterPro" id="IPR050802">
    <property type="entry name" value="EF-GSTs"/>
</dbReference>
<name>A0A3A2ZWY3_9EURO</name>
<keyword evidence="5" id="KW-0808">Transferase</keyword>
<dbReference type="SFLD" id="SFLDS00019">
    <property type="entry name" value="Glutathione_Transferase_(cytos"/>
    <property type="match status" value="1"/>
</dbReference>
<dbReference type="InterPro" id="IPR010987">
    <property type="entry name" value="Glutathione-S-Trfase_C-like"/>
</dbReference>
<dbReference type="Gene3D" id="1.20.1050.10">
    <property type="match status" value="1"/>
</dbReference>
<gene>
    <name evidence="5" type="ORF">PHISCL_03845</name>
</gene>
<dbReference type="Proteomes" id="UP000266188">
    <property type="component" value="Unassembled WGS sequence"/>
</dbReference>
<organism evidence="5 6">
    <name type="scientific">Aspergillus sclerotialis</name>
    <dbReference type="NCBI Taxonomy" id="2070753"/>
    <lineage>
        <taxon>Eukaryota</taxon>
        <taxon>Fungi</taxon>
        <taxon>Dikarya</taxon>
        <taxon>Ascomycota</taxon>
        <taxon>Pezizomycotina</taxon>
        <taxon>Eurotiomycetes</taxon>
        <taxon>Eurotiomycetidae</taxon>
        <taxon>Eurotiales</taxon>
        <taxon>Aspergillaceae</taxon>
        <taxon>Aspergillus</taxon>
        <taxon>Aspergillus subgen. Polypaecilum</taxon>
    </lineage>
</organism>
<dbReference type="FunFam" id="3.40.30.10:FF:000142">
    <property type="entry name" value="Elongation factor 1 gamma"/>
    <property type="match status" value="1"/>
</dbReference>
<evidence type="ECO:0000313" key="5">
    <source>
        <dbReference type="EMBL" id="RJE23814.1"/>
    </source>
</evidence>
<dbReference type="Pfam" id="PF02798">
    <property type="entry name" value="GST_N"/>
    <property type="match status" value="1"/>
</dbReference>
<dbReference type="InterPro" id="IPR004045">
    <property type="entry name" value="Glutathione_S-Trfase_N"/>
</dbReference>
<dbReference type="CDD" id="cd03044">
    <property type="entry name" value="GST_N_EF1Bgamma"/>
    <property type="match status" value="1"/>
</dbReference>
<comment type="caution">
    <text evidence="5">The sequence shown here is derived from an EMBL/GenBank/DDBJ whole genome shotgun (WGS) entry which is preliminary data.</text>
</comment>
<dbReference type="PROSITE" id="PS50405">
    <property type="entry name" value="GST_CTER"/>
    <property type="match status" value="1"/>
</dbReference>
<reference evidence="6" key="1">
    <citation type="submission" date="2017-02" db="EMBL/GenBank/DDBJ databases">
        <authorList>
            <person name="Tafer H."/>
            <person name="Lopandic K."/>
        </authorList>
    </citation>
    <scope>NUCLEOTIDE SEQUENCE [LARGE SCALE GENOMIC DNA]</scope>
    <source>
        <strain evidence="6">CBS 366.77</strain>
    </source>
</reference>
<dbReference type="GO" id="GO:0016740">
    <property type="term" value="F:transferase activity"/>
    <property type="evidence" value="ECO:0007669"/>
    <property type="project" value="UniProtKB-KW"/>
</dbReference>
<dbReference type="PANTHER" id="PTHR43986:SF10">
    <property type="entry name" value="ELONGATION FACTOR EEF-1B GAMMA SUBUNIT, PUTATIVE (AFU_ORTHOLOGUE AFUA_1G17120)-RELATED"/>
    <property type="match status" value="1"/>
</dbReference>
<evidence type="ECO:0000259" key="3">
    <source>
        <dbReference type="PROSITE" id="PS50404"/>
    </source>
</evidence>
<evidence type="ECO:0000256" key="1">
    <source>
        <dbReference type="ARBA" id="ARBA00007409"/>
    </source>
</evidence>
<protein>
    <submittedName>
        <fullName evidence="5">Glutathione S-transferase protein-domain protein</fullName>
    </submittedName>
</protein>
<dbReference type="AlphaFoldDB" id="A0A3A2ZWY3"/>
<dbReference type="InterPro" id="IPR036249">
    <property type="entry name" value="Thioredoxin-like_sf"/>
</dbReference>
<dbReference type="PROSITE" id="PS50404">
    <property type="entry name" value="GST_NTER"/>
    <property type="match status" value="1"/>
</dbReference>
<evidence type="ECO:0000256" key="2">
    <source>
        <dbReference type="RuleBase" id="RU003494"/>
    </source>
</evidence>
<dbReference type="Pfam" id="PF00043">
    <property type="entry name" value="GST_C"/>
    <property type="match status" value="1"/>
</dbReference>
<feature type="domain" description="GST C-terminal" evidence="4">
    <location>
        <begin position="90"/>
        <end position="224"/>
    </location>
</feature>
<dbReference type="GO" id="GO:0005634">
    <property type="term" value="C:nucleus"/>
    <property type="evidence" value="ECO:0007669"/>
    <property type="project" value="TreeGrafter"/>
</dbReference>
<dbReference type="GO" id="GO:0005737">
    <property type="term" value="C:cytoplasm"/>
    <property type="evidence" value="ECO:0007669"/>
    <property type="project" value="TreeGrafter"/>
</dbReference>
<dbReference type="SUPFAM" id="SSF52833">
    <property type="entry name" value="Thioredoxin-like"/>
    <property type="match status" value="1"/>
</dbReference>
<dbReference type="SUPFAM" id="SSF47616">
    <property type="entry name" value="GST C-terminal domain-like"/>
    <property type="match status" value="1"/>
</dbReference>
<dbReference type="InterPro" id="IPR036282">
    <property type="entry name" value="Glutathione-S-Trfase_C_sf"/>
</dbReference>
<dbReference type="STRING" id="2070753.A0A3A2ZWY3"/>
<comment type="similarity">
    <text evidence="1 2">Belongs to the GST superfamily.</text>
</comment>
<accession>A0A3A2ZWY3</accession>
<dbReference type="EMBL" id="MVGC01000104">
    <property type="protein sequence ID" value="RJE23814.1"/>
    <property type="molecule type" value="Genomic_DNA"/>
</dbReference>
<dbReference type="GO" id="GO:0006414">
    <property type="term" value="P:translational elongation"/>
    <property type="evidence" value="ECO:0007669"/>
    <property type="project" value="TreeGrafter"/>
</dbReference>
<evidence type="ECO:0000259" key="4">
    <source>
        <dbReference type="PROSITE" id="PS50405"/>
    </source>
</evidence>
<evidence type="ECO:0000313" key="6">
    <source>
        <dbReference type="Proteomes" id="UP000266188"/>
    </source>
</evidence>
<proteinExistence type="inferred from homology"/>
<dbReference type="InterPro" id="IPR004046">
    <property type="entry name" value="GST_C"/>
</dbReference>
<feature type="domain" description="GST N-terminal" evidence="3">
    <location>
        <begin position="3"/>
        <end position="84"/>
    </location>
</feature>
<dbReference type="OrthoDB" id="249703at2759"/>
<dbReference type="InterPro" id="IPR040079">
    <property type="entry name" value="Glutathione_S-Trfase"/>
</dbReference>
<keyword evidence="6" id="KW-1185">Reference proteome</keyword>
<dbReference type="SFLD" id="SFLDG00358">
    <property type="entry name" value="Main_(cytGST)"/>
    <property type="match status" value="1"/>
</dbReference>
<sequence length="231" mass="25910">MAPFGTLYTYEGNARCLKILAAAKLNNLEIATPPFNIATDHKKPDYLAKFPVGKVPGFETPSGIYLAESCAIATYVAESGPLAVQLLGQDVEERARIQQWIHFCEGELFPFIVDMVLPRVGRLPFEASLDERALKQIGFALEGLERHLQQNEEKGNQWVATQEKLSLADLAIASAMYWGFKVIVDKEMRVHYPKVVEWYLKVVGTEGVKDVFVQADLVEKRWEVGSHTVDV</sequence>
<dbReference type="PANTHER" id="PTHR43986">
    <property type="entry name" value="ELONGATION FACTOR 1-GAMMA"/>
    <property type="match status" value="1"/>
</dbReference>